<evidence type="ECO:0000313" key="6">
    <source>
        <dbReference type="Proteomes" id="UP001066276"/>
    </source>
</evidence>
<dbReference type="GO" id="GO:0005634">
    <property type="term" value="C:nucleus"/>
    <property type="evidence" value="ECO:0007669"/>
    <property type="project" value="TreeGrafter"/>
</dbReference>
<organism evidence="5 6">
    <name type="scientific">Pleurodeles waltl</name>
    <name type="common">Iberian ribbed newt</name>
    <dbReference type="NCBI Taxonomy" id="8319"/>
    <lineage>
        <taxon>Eukaryota</taxon>
        <taxon>Metazoa</taxon>
        <taxon>Chordata</taxon>
        <taxon>Craniata</taxon>
        <taxon>Vertebrata</taxon>
        <taxon>Euteleostomi</taxon>
        <taxon>Amphibia</taxon>
        <taxon>Batrachia</taxon>
        <taxon>Caudata</taxon>
        <taxon>Salamandroidea</taxon>
        <taxon>Salamandridae</taxon>
        <taxon>Pleurodelinae</taxon>
        <taxon>Pleurodeles</taxon>
    </lineage>
</organism>
<evidence type="ECO:0000256" key="3">
    <source>
        <dbReference type="PROSITE-ProRule" id="PRU00023"/>
    </source>
</evidence>
<dbReference type="Proteomes" id="UP001066276">
    <property type="component" value="Chromosome 4_1"/>
</dbReference>
<dbReference type="GO" id="GO:0005737">
    <property type="term" value="C:cytoplasm"/>
    <property type="evidence" value="ECO:0007669"/>
    <property type="project" value="TreeGrafter"/>
</dbReference>
<dbReference type="GO" id="GO:0004861">
    <property type="term" value="F:cyclin-dependent protein serine/threonine kinase inhibitor activity"/>
    <property type="evidence" value="ECO:0007669"/>
    <property type="project" value="TreeGrafter"/>
</dbReference>
<accession>A0AAV7T269</accession>
<feature type="repeat" description="ANK" evidence="3">
    <location>
        <begin position="251"/>
        <end position="283"/>
    </location>
</feature>
<keyword evidence="6" id="KW-1185">Reference proteome</keyword>
<dbReference type="Pfam" id="PF12796">
    <property type="entry name" value="Ank_2"/>
    <property type="match status" value="1"/>
</dbReference>
<dbReference type="SMART" id="SM00248">
    <property type="entry name" value="ANK"/>
    <property type="match status" value="3"/>
</dbReference>
<sequence length="310" mass="33309">MEGPRAKGQRDTVASPSCEDDPIRWQRVTGRGCARSLRGRGLLGFSRQLPLAADRALQTAGWRSERPGLGRPLLHWSLTGSLRCPGTHRKRRTARPCAPLTAPAWAPRVTCPGRGGSLAVACYEYLLAAAVASLQSRSSPLRHASLVAGMAELPGDELCSAAARGDLQRVRGLLQDGASADARNRFNRTALQVMKLGVPGIAEALLHKGADPNLKDPTGFVVLHDAAREGFADTVRTLLLLGADANARDGQGNLPVHLAAMEGHVEVVACLLEHTDSTLAQNRQGHTAYDLARAHKREDVVKWMEENTRA</sequence>
<keyword evidence="1" id="KW-0677">Repeat</keyword>
<dbReference type="InterPro" id="IPR036770">
    <property type="entry name" value="Ankyrin_rpt-contain_sf"/>
</dbReference>
<evidence type="ECO:0000256" key="4">
    <source>
        <dbReference type="SAM" id="MobiDB-lite"/>
    </source>
</evidence>
<gene>
    <name evidence="5" type="ORF">NDU88_001983</name>
</gene>
<dbReference type="GO" id="GO:0008285">
    <property type="term" value="P:negative regulation of cell population proliferation"/>
    <property type="evidence" value="ECO:0007669"/>
    <property type="project" value="TreeGrafter"/>
</dbReference>
<dbReference type="AlphaFoldDB" id="A0AAV7T269"/>
<dbReference type="GO" id="GO:0019901">
    <property type="term" value="F:protein kinase binding"/>
    <property type="evidence" value="ECO:0007669"/>
    <property type="project" value="TreeGrafter"/>
</dbReference>
<evidence type="ECO:0000256" key="2">
    <source>
        <dbReference type="ARBA" id="ARBA00023043"/>
    </source>
</evidence>
<dbReference type="PANTHER" id="PTHR24201:SF9">
    <property type="entry name" value="CYCLIN-DEPENDENT KINASE 4 INHIBITOR C"/>
    <property type="match status" value="1"/>
</dbReference>
<dbReference type="GO" id="GO:2000045">
    <property type="term" value="P:regulation of G1/S transition of mitotic cell cycle"/>
    <property type="evidence" value="ECO:0007669"/>
    <property type="project" value="TreeGrafter"/>
</dbReference>
<dbReference type="PANTHER" id="PTHR24201">
    <property type="entry name" value="ANK_REP_REGION DOMAIN-CONTAINING PROTEIN"/>
    <property type="match status" value="1"/>
</dbReference>
<reference evidence="5" key="1">
    <citation type="journal article" date="2022" name="bioRxiv">
        <title>Sequencing and chromosome-scale assembly of the giantPleurodeles waltlgenome.</title>
        <authorList>
            <person name="Brown T."/>
            <person name="Elewa A."/>
            <person name="Iarovenko S."/>
            <person name="Subramanian E."/>
            <person name="Araus A.J."/>
            <person name="Petzold A."/>
            <person name="Susuki M."/>
            <person name="Suzuki K.-i.T."/>
            <person name="Hayashi T."/>
            <person name="Toyoda A."/>
            <person name="Oliveira C."/>
            <person name="Osipova E."/>
            <person name="Leigh N.D."/>
            <person name="Simon A."/>
            <person name="Yun M.H."/>
        </authorList>
    </citation>
    <scope>NUCLEOTIDE SEQUENCE</scope>
    <source>
        <strain evidence="5">20211129_DDA</strain>
        <tissue evidence="5">Liver</tissue>
    </source>
</reference>
<proteinExistence type="predicted"/>
<dbReference type="EMBL" id="JANPWB010000007">
    <property type="protein sequence ID" value="KAJ1170102.1"/>
    <property type="molecule type" value="Genomic_DNA"/>
</dbReference>
<dbReference type="InterPro" id="IPR050776">
    <property type="entry name" value="Ank_Repeat/CDKN_Inhibitor"/>
</dbReference>
<feature type="region of interest" description="Disordered" evidence="4">
    <location>
        <begin position="1"/>
        <end position="20"/>
    </location>
</feature>
<dbReference type="PROSITE" id="PS50088">
    <property type="entry name" value="ANK_REPEAT"/>
    <property type="match status" value="2"/>
</dbReference>
<dbReference type="PROSITE" id="PS50297">
    <property type="entry name" value="ANK_REP_REGION"/>
    <property type="match status" value="2"/>
</dbReference>
<protein>
    <submittedName>
        <fullName evidence="5">Uncharacterized protein</fullName>
    </submittedName>
</protein>
<comment type="caution">
    <text evidence="5">The sequence shown here is derived from an EMBL/GenBank/DDBJ whole genome shotgun (WGS) entry which is preliminary data.</text>
</comment>
<evidence type="ECO:0000256" key="1">
    <source>
        <dbReference type="ARBA" id="ARBA00022737"/>
    </source>
</evidence>
<feature type="compositionally biased region" description="Basic and acidic residues" evidence="4">
    <location>
        <begin position="1"/>
        <end position="10"/>
    </location>
</feature>
<name>A0AAV7T269_PLEWA</name>
<dbReference type="InterPro" id="IPR002110">
    <property type="entry name" value="Ankyrin_rpt"/>
</dbReference>
<keyword evidence="2 3" id="KW-0040">ANK repeat</keyword>
<feature type="repeat" description="ANK" evidence="3">
    <location>
        <begin position="218"/>
        <end position="250"/>
    </location>
</feature>
<evidence type="ECO:0000313" key="5">
    <source>
        <dbReference type="EMBL" id="KAJ1170102.1"/>
    </source>
</evidence>
<dbReference type="SUPFAM" id="SSF48403">
    <property type="entry name" value="Ankyrin repeat"/>
    <property type="match status" value="1"/>
</dbReference>
<dbReference type="Gene3D" id="1.25.40.20">
    <property type="entry name" value="Ankyrin repeat-containing domain"/>
    <property type="match status" value="1"/>
</dbReference>